<protein>
    <submittedName>
        <fullName evidence="1">Uncharacterized protein</fullName>
    </submittedName>
</protein>
<gene>
    <name evidence="1" type="ORF">A4E84_10025</name>
</gene>
<dbReference type="STRING" id="1783515.A4E84_10025"/>
<dbReference type="Proteomes" id="UP000076096">
    <property type="component" value="Chromosome"/>
</dbReference>
<evidence type="ECO:0000313" key="2">
    <source>
        <dbReference type="Proteomes" id="UP000076096"/>
    </source>
</evidence>
<reference evidence="2" key="1">
    <citation type="submission" date="2016-04" db="EMBL/GenBank/DDBJ databases">
        <authorList>
            <person name="Zhang B."/>
        </authorList>
    </citation>
    <scope>NUCLEOTIDE SEQUENCE [LARGE SCALE GENOMIC DNA]</scope>
    <source>
        <strain evidence="2">S10</strain>
    </source>
</reference>
<sequence>MSCRRTVIDRPTAPGGAVCTPGRGGLRVGNAHRDEIGARTEARRNAHRGEIGARTEARENAHRDEIGARTVIDRL</sequence>
<dbReference type="EMBL" id="CP015098">
    <property type="protein sequence ID" value="AMW09815.1"/>
    <property type="molecule type" value="Genomic_DNA"/>
</dbReference>
<keyword evidence="2" id="KW-1185">Reference proteome</keyword>
<proteinExistence type="predicted"/>
<name>A0A143BYB6_9ACTN</name>
<organism evidence="1 2">
    <name type="scientific">Streptomyces qaidamensis</name>
    <dbReference type="NCBI Taxonomy" id="1783515"/>
    <lineage>
        <taxon>Bacteria</taxon>
        <taxon>Bacillati</taxon>
        <taxon>Actinomycetota</taxon>
        <taxon>Actinomycetes</taxon>
        <taxon>Kitasatosporales</taxon>
        <taxon>Streptomycetaceae</taxon>
        <taxon>Streptomyces</taxon>
        <taxon>Streptomyces aurantiacus group</taxon>
    </lineage>
</organism>
<evidence type="ECO:0000313" key="1">
    <source>
        <dbReference type="EMBL" id="AMW09815.1"/>
    </source>
</evidence>
<dbReference type="AlphaFoldDB" id="A0A143BYB6"/>
<dbReference type="KEGG" id="stsi:A4E84_10025"/>
<accession>A0A143BYB6</accession>